<dbReference type="FunFam" id="1.10.10.10:FF:000001">
    <property type="entry name" value="LysR family transcriptional regulator"/>
    <property type="match status" value="1"/>
</dbReference>
<keyword evidence="5" id="KW-0804">Transcription</keyword>
<dbReference type="EMBL" id="NQVN01000016">
    <property type="protein sequence ID" value="PIO97592.1"/>
    <property type="molecule type" value="Genomic_DNA"/>
</dbReference>
<evidence type="ECO:0000313" key="7">
    <source>
        <dbReference type="EMBL" id="PIO97592.1"/>
    </source>
</evidence>
<name>A0A2G9WTH9_9HYPH</name>
<dbReference type="AlphaFoldDB" id="A0A2G9WTH9"/>
<evidence type="ECO:0000256" key="1">
    <source>
        <dbReference type="ARBA" id="ARBA00009437"/>
    </source>
</evidence>
<feature type="domain" description="HTH lysR-type" evidence="6">
    <location>
        <begin position="5"/>
        <end position="62"/>
    </location>
</feature>
<protein>
    <submittedName>
        <fullName evidence="7">LysR family transcriptional regulator</fullName>
    </submittedName>
</protein>
<sequence>MRAYPNLRHLAYLVALAEHRHFGKAAEASAVTQSTLSAGIRELETMLGIQVAERTKRSVILTPIGHVLAEKAQALLRSVDDMLDIATEAAAPFSGTIALGTIPTIGPYLLPRIIPALRKRFPELRFALREDKTGALLDRLAHGRLDLVLIAFPYETEGLETMMLFDDAYRFACAASHPLARAPRIGLDQLIGEPLMLLERDHCLHSHALPLLEAAAVAEAAFSATSLPTLIAMVAEGMGATLLPDLAITGGMAGGSDIAIRPISGEANRRSVGLAWRRQSGRAQTFMDIGDFLHSWAKAEIQPWRSNGEVRS</sequence>
<dbReference type="PROSITE" id="PS50931">
    <property type="entry name" value="HTH_LYSR"/>
    <property type="match status" value="1"/>
</dbReference>
<gene>
    <name evidence="7" type="ORF">CJ014_19180</name>
</gene>
<keyword evidence="3" id="KW-0238">DNA-binding</keyword>
<dbReference type="GO" id="GO:0003677">
    <property type="term" value="F:DNA binding"/>
    <property type="evidence" value="ECO:0007669"/>
    <property type="project" value="UniProtKB-KW"/>
</dbReference>
<dbReference type="Gene3D" id="1.10.10.10">
    <property type="entry name" value="Winged helix-like DNA-binding domain superfamily/Winged helix DNA-binding domain"/>
    <property type="match status" value="1"/>
</dbReference>
<comment type="similarity">
    <text evidence="1">Belongs to the LysR transcriptional regulatory family.</text>
</comment>
<organism evidence="7 8">
    <name type="scientific">Pleomorphomonas carboxyditropha</name>
    <dbReference type="NCBI Taxonomy" id="2023338"/>
    <lineage>
        <taxon>Bacteria</taxon>
        <taxon>Pseudomonadati</taxon>
        <taxon>Pseudomonadota</taxon>
        <taxon>Alphaproteobacteria</taxon>
        <taxon>Hyphomicrobiales</taxon>
        <taxon>Pleomorphomonadaceae</taxon>
        <taxon>Pleomorphomonas</taxon>
    </lineage>
</organism>
<dbReference type="InterPro" id="IPR000847">
    <property type="entry name" value="LysR_HTH_N"/>
</dbReference>
<dbReference type="Pfam" id="PF00126">
    <property type="entry name" value="HTH_1"/>
    <property type="match status" value="1"/>
</dbReference>
<dbReference type="OrthoDB" id="9775392at2"/>
<proteinExistence type="inferred from homology"/>
<accession>A0A2G9WTH9</accession>
<evidence type="ECO:0000256" key="2">
    <source>
        <dbReference type="ARBA" id="ARBA00023015"/>
    </source>
</evidence>
<evidence type="ECO:0000259" key="6">
    <source>
        <dbReference type="PROSITE" id="PS50931"/>
    </source>
</evidence>
<dbReference type="Proteomes" id="UP000231070">
    <property type="component" value="Unassembled WGS sequence"/>
</dbReference>
<keyword evidence="8" id="KW-1185">Reference proteome</keyword>
<dbReference type="GO" id="GO:0003700">
    <property type="term" value="F:DNA-binding transcription factor activity"/>
    <property type="evidence" value="ECO:0007669"/>
    <property type="project" value="InterPro"/>
</dbReference>
<dbReference type="InterPro" id="IPR005119">
    <property type="entry name" value="LysR_subst-bd"/>
</dbReference>
<dbReference type="PANTHER" id="PTHR30346">
    <property type="entry name" value="TRANSCRIPTIONAL DUAL REGULATOR HCAR-RELATED"/>
    <property type="match status" value="1"/>
</dbReference>
<dbReference type="SUPFAM" id="SSF46785">
    <property type="entry name" value="Winged helix' DNA-binding domain"/>
    <property type="match status" value="1"/>
</dbReference>
<dbReference type="CDD" id="cd08411">
    <property type="entry name" value="PBP2_OxyR"/>
    <property type="match status" value="1"/>
</dbReference>
<dbReference type="Pfam" id="PF03466">
    <property type="entry name" value="LysR_substrate"/>
    <property type="match status" value="1"/>
</dbReference>
<keyword evidence="4" id="KW-0010">Activator</keyword>
<dbReference type="Gene3D" id="3.40.190.10">
    <property type="entry name" value="Periplasmic binding protein-like II"/>
    <property type="match status" value="2"/>
</dbReference>
<evidence type="ECO:0000256" key="5">
    <source>
        <dbReference type="ARBA" id="ARBA00023163"/>
    </source>
</evidence>
<dbReference type="PANTHER" id="PTHR30346:SF26">
    <property type="entry name" value="HYDROGEN PEROXIDE-INDUCIBLE GENES ACTIVATOR"/>
    <property type="match status" value="1"/>
</dbReference>
<dbReference type="SUPFAM" id="SSF53850">
    <property type="entry name" value="Periplasmic binding protein-like II"/>
    <property type="match status" value="1"/>
</dbReference>
<keyword evidence="2" id="KW-0805">Transcription regulation</keyword>
<evidence type="ECO:0000256" key="4">
    <source>
        <dbReference type="ARBA" id="ARBA00023159"/>
    </source>
</evidence>
<evidence type="ECO:0000256" key="3">
    <source>
        <dbReference type="ARBA" id="ARBA00023125"/>
    </source>
</evidence>
<dbReference type="GO" id="GO:0032993">
    <property type="term" value="C:protein-DNA complex"/>
    <property type="evidence" value="ECO:0007669"/>
    <property type="project" value="TreeGrafter"/>
</dbReference>
<dbReference type="InterPro" id="IPR036390">
    <property type="entry name" value="WH_DNA-bd_sf"/>
</dbReference>
<evidence type="ECO:0000313" key="8">
    <source>
        <dbReference type="Proteomes" id="UP000231070"/>
    </source>
</evidence>
<reference evidence="7 8" key="1">
    <citation type="submission" date="2017-08" db="EMBL/GenBank/DDBJ databases">
        <title>Pleomorphomonas carboxidotrophicus sp. nov., a new mesophilic hydrogenogenic carboxidotroph.</title>
        <authorList>
            <person name="Esquivel-Elizondo S."/>
            <person name="Krajmalnik-Brown R."/>
            <person name="Maldonado J."/>
        </authorList>
    </citation>
    <scope>NUCLEOTIDE SEQUENCE [LARGE SCALE GENOMIC DNA]</scope>
    <source>
        <strain evidence="7 8">SVCO-16</strain>
    </source>
</reference>
<dbReference type="InterPro" id="IPR036388">
    <property type="entry name" value="WH-like_DNA-bd_sf"/>
</dbReference>
<comment type="caution">
    <text evidence="7">The sequence shown here is derived from an EMBL/GenBank/DDBJ whole genome shotgun (WGS) entry which is preliminary data.</text>
</comment>